<dbReference type="InterPro" id="IPR012334">
    <property type="entry name" value="Pectin_lyas_fold"/>
</dbReference>
<evidence type="ECO:0000256" key="1">
    <source>
        <dbReference type="ARBA" id="ARBA00004191"/>
    </source>
</evidence>
<dbReference type="Gene3D" id="2.160.20.10">
    <property type="entry name" value="Single-stranded right-handed beta-helix, Pectin lyase-like"/>
    <property type="match status" value="1"/>
</dbReference>
<feature type="non-terminal residue" evidence="10">
    <location>
        <position position="1"/>
    </location>
</feature>
<dbReference type="OrthoDB" id="187139at2759"/>
<dbReference type="GO" id="GO:0071555">
    <property type="term" value="P:cell wall organization"/>
    <property type="evidence" value="ECO:0007669"/>
    <property type="project" value="UniProtKB-KW"/>
</dbReference>
<name>A0A3L6QYX6_PANMI</name>
<keyword evidence="4" id="KW-0964">Secreted</keyword>
<evidence type="ECO:0000256" key="3">
    <source>
        <dbReference type="ARBA" id="ARBA00022512"/>
    </source>
</evidence>
<evidence type="ECO:0000256" key="6">
    <source>
        <dbReference type="ARBA" id="ARBA00023295"/>
    </source>
</evidence>
<accession>A0A3L6QYX6</accession>
<evidence type="ECO:0000256" key="2">
    <source>
        <dbReference type="ARBA" id="ARBA00008834"/>
    </source>
</evidence>
<proteinExistence type="inferred from homology"/>
<dbReference type="PANTHER" id="PTHR31375">
    <property type="match status" value="1"/>
</dbReference>
<dbReference type="GO" id="GO:0005975">
    <property type="term" value="P:carbohydrate metabolic process"/>
    <property type="evidence" value="ECO:0007669"/>
    <property type="project" value="InterPro"/>
</dbReference>
<evidence type="ECO:0000256" key="7">
    <source>
        <dbReference type="ARBA" id="ARBA00023316"/>
    </source>
</evidence>
<comment type="similarity">
    <text evidence="2 9">Belongs to the glycosyl hydrolase 28 family.</text>
</comment>
<evidence type="ECO:0000256" key="9">
    <source>
        <dbReference type="RuleBase" id="RU361169"/>
    </source>
</evidence>
<dbReference type="Pfam" id="PF00295">
    <property type="entry name" value="Glyco_hydro_28"/>
    <property type="match status" value="1"/>
</dbReference>
<sequence length="183" mass="19404">TGDDCVSVGPGTANLRVEHVRCGPGHGISIGSLVGKASQEAGTANGLRIKTWARAAAEGAFVRGVVFEHARMLACASSSTRTTYCPNHGPWMPPSSGFACMRSAVKISDVRYADIRGSSASRVAVRFDCSASNPCSGIGLQDIRLAHPGRRRAGGGDLPARRRQGFRPRRASQLLVTRYIQIV</sequence>
<organism evidence="10 11">
    <name type="scientific">Panicum miliaceum</name>
    <name type="common">Proso millet</name>
    <name type="synonym">Broomcorn millet</name>
    <dbReference type="NCBI Taxonomy" id="4540"/>
    <lineage>
        <taxon>Eukaryota</taxon>
        <taxon>Viridiplantae</taxon>
        <taxon>Streptophyta</taxon>
        <taxon>Embryophyta</taxon>
        <taxon>Tracheophyta</taxon>
        <taxon>Spermatophyta</taxon>
        <taxon>Magnoliopsida</taxon>
        <taxon>Liliopsida</taxon>
        <taxon>Poales</taxon>
        <taxon>Poaceae</taxon>
        <taxon>PACMAD clade</taxon>
        <taxon>Panicoideae</taxon>
        <taxon>Panicodae</taxon>
        <taxon>Paniceae</taxon>
        <taxon>Panicinae</taxon>
        <taxon>Panicum</taxon>
        <taxon>Panicum sect. Panicum</taxon>
    </lineage>
</organism>
<keyword evidence="6 9" id="KW-0326">Glycosidase</keyword>
<protein>
    <submittedName>
        <fullName evidence="10">Polygalacturonase</fullName>
    </submittedName>
</protein>
<evidence type="ECO:0000313" key="11">
    <source>
        <dbReference type="Proteomes" id="UP000275267"/>
    </source>
</evidence>
<gene>
    <name evidence="10" type="ORF">C2845_PM08G19390</name>
</gene>
<dbReference type="GO" id="GO:0004650">
    <property type="term" value="F:polygalacturonase activity"/>
    <property type="evidence" value="ECO:0007669"/>
    <property type="project" value="InterPro"/>
</dbReference>
<dbReference type="STRING" id="4540.A0A3L6QYX6"/>
<evidence type="ECO:0000256" key="8">
    <source>
        <dbReference type="PROSITE-ProRule" id="PRU10052"/>
    </source>
</evidence>
<feature type="active site" evidence="8">
    <location>
        <position position="26"/>
    </location>
</feature>
<dbReference type="AlphaFoldDB" id="A0A3L6QYX6"/>
<dbReference type="EMBL" id="PQIB02000010">
    <property type="protein sequence ID" value="RLM92225.1"/>
    <property type="molecule type" value="Genomic_DNA"/>
</dbReference>
<keyword evidence="7" id="KW-0961">Cell wall biogenesis/degradation</keyword>
<keyword evidence="5 9" id="KW-0378">Hydrolase</keyword>
<dbReference type="InterPro" id="IPR000743">
    <property type="entry name" value="Glyco_hydro_28"/>
</dbReference>
<evidence type="ECO:0000256" key="5">
    <source>
        <dbReference type="ARBA" id="ARBA00022801"/>
    </source>
</evidence>
<dbReference type="Proteomes" id="UP000275267">
    <property type="component" value="Unassembled WGS sequence"/>
</dbReference>
<comment type="caution">
    <text evidence="10">The sequence shown here is derived from an EMBL/GenBank/DDBJ whole genome shotgun (WGS) entry which is preliminary data.</text>
</comment>
<evidence type="ECO:0000256" key="4">
    <source>
        <dbReference type="ARBA" id="ARBA00022525"/>
    </source>
</evidence>
<keyword evidence="11" id="KW-1185">Reference proteome</keyword>
<reference evidence="11" key="1">
    <citation type="journal article" date="2019" name="Nat. Commun.">
        <title>The genome of broomcorn millet.</title>
        <authorList>
            <person name="Zou C."/>
            <person name="Miki D."/>
            <person name="Li D."/>
            <person name="Tang Q."/>
            <person name="Xiao L."/>
            <person name="Rajput S."/>
            <person name="Deng P."/>
            <person name="Jia W."/>
            <person name="Huang R."/>
            <person name="Zhang M."/>
            <person name="Sun Y."/>
            <person name="Hu J."/>
            <person name="Fu X."/>
            <person name="Schnable P.S."/>
            <person name="Li F."/>
            <person name="Zhang H."/>
            <person name="Feng B."/>
            <person name="Zhu X."/>
            <person name="Liu R."/>
            <person name="Schnable J.C."/>
            <person name="Zhu J.-K."/>
            <person name="Zhang H."/>
        </authorList>
    </citation>
    <scope>NUCLEOTIDE SEQUENCE [LARGE SCALE GENOMIC DNA]</scope>
</reference>
<keyword evidence="3" id="KW-0134">Cell wall</keyword>
<dbReference type="SUPFAM" id="SSF51126">
    <property type="entry name" value="Pectin lyase-like"/>
    <property type="match status" value="1"/>
</dbReference>
<dbReference type="PROSITE" id="PS00502">
    <property type="entry name" value="POLYGALACTURONASE"/>
    <property type="match status" value="1"/>
</dbReference>
<comment type="subcellular location">
    <subcellularLocation>
        <location evidence="1">Secreted</location>
        <location evidence="1">Cell wall</location>
    </subcellularLocation>
</comment>
<dbReference type="InterPro" id="IPR011050">
    <property type="entry name" value="Pectin_lyase_fold/virulence"/>
</dbReference>
<evidence type="ECO:0000313" key="10">
    <source>
        <dbReference type="EMBL" id="RLM92225.1"/>
    </source>
</evidence>